<sequence>MLMLLGRPLVDEDEVPPSPQVHDITPTSFPGAVSPSAPRVDTTFHSLEQPTAATATTFPAPPQPPAPANSVTVAAGSARPSPLMEGFMRAHLAPTGPRPAALGAPDAPRGPGAPRGHHTGRTAAHRTNVDNKNDVDRHSTALLLPGVRLVARRPAPSPGLHRRLLLNKYDPLGRPALERRLETNQTREHLHDHHPFHHRRLSSDNNNHNNHSRAFCPPHAPTSSARPRSGDNWAAAAPTGVGQPPAERSTPKQCDPLATCLALAAE</sequence>
<feature type="region of interest" description="Disordered" evidence="1">
    <location>
        <begin position="94"/>
        <end position="127"/>
    </location>
</feature>
<evidence type="ECO:0000313" key="3">
    <source>
        <dbReference type="Proteomes" id="UP001141327"/>
    </source>
</evidence>
<reference evidence="2" key="1">
    <citation type="journal article" date="2022" name="bioRxiv">
        <title>Genomics of Preaxostyla Flagellates Illuminates Evolutionary Transitions and the Path Towards Mitochondrial Loss.</title>
        <authorList>
            <person name="Novak L.V.F."/>
            <person name="Treitli S.C."/>
            <person name="Pyrih J."/>
            <person name="Halakuc P."/>
            <person name="Pipaliya S.V."/>
            <person name="Vacek V."/>
            <person name="Brzon O."/>
            <person name="Soukal P."/>
            <person name="Eme L."/>
            <person name="Dacks J.B."/>
            <person name="Karnkowska A."/>
            <person name="Elias M."/>
            <person name="Hampl V."/>
        </authorList>
    </citation>
    <scope>NUCLEOTIDE SEQUENCE</scope>
    <source>
        <strain evidence="2">RCP-MX</strain>
    </source>
</reference>
<feature type="region of interest" description="Disordered" evidence="1">
    <location>
        <begin position="188"/>
        <end position="253"/>
    </location>
</feature>
<accession>A0ABQ8UR35</accession>
<name>A0ABQ8UR35_9EUKA</name>
<comment type="caution">
    <text evidence="2">The sequence shown here is derived from an EMBL/GenBank/DDBJ whole genome shotgun (WGS) entry which is preliminary data.</text>
</comment>
<protein>
    <submittedName>
        <fullName evidence="2">Uncharacterized protein</fullName>
    </submittedName>
</protein>
<dbReference type="Proteomes" id="UP001141327">
    <property type="component" value="Unassembled WGS sequence"/>
</dbReference>
<gene>
    <name evidence="2" type="ORF">PAPYR_1713</name>
</gene>
<feature type="compositionally biased region" description="Basic residues" evidence="1">
    <location>
        <begin position="115"/>
        <end position="124"/>
    </location>
</feature>
<feature type="region of interest" description="Disordered" evidence="1">
    <location>
        <begin position="54"/>
        <end position="77"/>
    </location>
</feature>
<organism evidence="2 3">
    <name type="scientific">Paratrimastix pyriformis</name>
    <dbReference type="NCBI Taxonomy" id="342808"/>
    <lineage>
        <taxon>Eukaryota</taxon>
        <taxon>Metamonada</taxon>
        <taxon>Preaxostyla</taxon>
        <taxon>Paratrimastigidae</taxon>
        <taxon>Paratrimastix</taxon>
    </lineage>
</organism>
<evidence type="ECO:0000313" key="2">
    <source>
        <dbReference type="EMBL" id="KAJ4461607.1"/>
    </source>
</evidence>
<feature type="compositionally biased region" description="Low complexity" evidence="1">
    <location>
        <begin position="98"/>
        <end position="114"/>
    </location>
</feature>
<feature type="region of interest" description="Disordered" evidence="1">
    <location>
        <begin position="1"/>
        <end position="40"/>
    </location>
</feature>
<feature type="compositionally biased region" description="Low complexity" evidence="1">
    <location>
        <begin position="203"/>
        <end position="213"/>
    </location>
</feature>
<keyword evidence="3" id="KW-1185">Reference proteome</keyword>
<proteinExistence type="predicted"/>
<dbReference type="EMBL" id="JAPMOS010000006">
    <property type="protein sequence ID" value="KAJ4461607.1"/>
    <property type="molecule type" value="Genomic_DNA"/>
</dbReference>
<evidence type="ECO:0000256" key="1">
    <source>
        <dbReference type="SAM" id="MobiDB-lite"/>
    </source>
</evidence>